<feature type="compositionally biased region" description="Low complexity" evidence="2">
    <location>
        <begin position="828"/>
        <end position="868"/>
    </location>
</feature>
<feature type="compositionally biased region" description="Low complexity" evidence="2">
    <location>
        <begin position="464"/>
        <end position="474"/>
    </location>
</feature>
<feature type="compositionally biased region" description="Low complexity" evidence="2">
    <location>
        <begin position="200"/>
        <end position="213"/>
    </location>
</feature>
<dbReference type="OrthoDB" id="2530523at2759"/>
<feature type="region of interest" description="Disordered" evidence="2">
    <location>
        <begin position="69"/>
        <end position="227"/>
    </location>
</feature>
<feature type="compositionally biased region" description="Low complexity" evidence="2">
    <location>
        <begin position="114"/>
        <end position="125"/>
    </location>
</feature>
<feature type="compositionally biased region" description="Basic and acidic residues" evidence="2">
    <location>
        <begin position="42"/>
        <end position="52"/>
    </location>
</feature>
<feature type="compositionally biased region" description="Polar residues" evidence="2">
    <location>
        <begin position="812"/>
        <end position="827"/>
    </location>
</feature>
<feature type="region of interest" description="Disordered" evidence="2">
    <location>
        <begin position="1016"/>
        <end position="1112"/>
    </location>
</feature>
<feature type="compositionally biased region" description="Basic and acidic residues" evidence="2">
    <location>
        <begin position="126"/>
        <end position="136"/>
    </location>
</feature>
<accession>A0A0C3NQD4</accession>
<evidence type="ECO:0000259" key="3">
    <source>
        <dbReference type="Pfam" id="PF05030"/>
    </source>
</evidence>
<comment type="similarity">
    <text evidence="1">Belongs to the SS18 family.</text>
</comment>
<sequence>MIHLDRNPADLDPNQNSNLISSPGDHHSSSTTAPTHSFRWPEAIHDRNDPHTDYAALHDSIRSSDALLDFAVAKDKPPSPQQRPTHDVVHEDKSSPLSPAPDSASPNHDSKDLPQQPVQPKVEPPSLDKGELDVPREGTLTPLTELSPAAELDDDSEKKDDDENNQRHSPQFNSGSSLRDDIKRDTKVKGDAPFGTHVNGISSSSSSRSIGSSPVRHQPPSTPSAFQNASDLRLAEKFAASSHSPAPSSEFMTSSMIHAPHNMPPPNMAHASNNAKVIRILELNAELFQVCLEFQARGVPIADLRFQQYSQRLQSNLTWLAAAADQRHHHPSVALPIMTPPTAVEFSPARLQRLYSDMPELFSKEIARRKMHNANVNVPSSHPHPNQTPHTMSPSNGPMHLKRNRPDDVPDLSTSKRRDVGDGKMHASSASPSSVSPNPMISGAAGMPSIPASGPGHGPGPGSGQSPSGHQSLGMNPGAFLASGMGATGSAGLRASPPDTFSGSTSVGGVAAPGTPGIPQSPTVSASSNTGMPHPSPAGMPGIGTAGISGMQGGTGTVAIPSSAPGAPPNLSSFGTGDPAAVANLRRLQAQQMQAREQQIRQQHQQAAQMQHMQQMQQTQGGAAAPSRHMSPPTSVQAPQSVGGVGGGAGAPSNQPQQPGPSQQAQIQQLMQILQNPNHPLMVYIMQHVPNFSAFPLPQQLQKLQAFQQMVAQRNQQAATAAAQRNHQLGGISSNAGMAGGLSNGTMTGGSGNGGGPSPVSPLGQQAPVMSQPQQMSSQQSSQNGVFQFGQPHGSGGGTGIDPRMAGVVGGSNFSHQMPGNMGNVNINQQRQLMLMQQQQQQQQQMRNMNGNLNMSSGGVSAASMMGSQQYGTYGMNPRMMGQLGVSSQQQQPQPPQPPGATGAGGGSPMGPTNDTFPALRSNSTIPGIARSTRSPSDGVHSPMTPRAPSRLSHQQTSNDYHTMLQQQQHAQSAFNQGVAWSQGAQTQMGMAAVGQVNGYAMGGSMNSPNGIGGGFFGGSPSPSSQSWQHGGGMAGIGGYGYGHGQSTMGGGGQRPPDPTRSQIGRGGTPVPQSGGGGSAPPTSATQNMSPIGPDFTGSGEYDIFNPYVNGQ</sequence>
<feature type="region of interest" description="Disordered" evidence="2">
    <location>
        <begin position="590"/>
        <end position="666"/>
    </location>
</feature>
<reference evidence="4 5" key="1">
    <citation type="submission" date="2014-04" db="EMBL/GenBank/DDBJ databases">
        <authorList>
            <consortium name="DOE Joint Genome Institute"/>
            <person name="Kuo A."/>
            <person name="Kohler A."/>
            <person name="Costa M.D."/>
            <person name="Nagy L.G."/>
            <person name="Floudas D."/>
            <person name="Copeland A."/>
            <person name="Barry K.W."/>
            <person name="Cichocki N."/>
            <person name="Veneault-Fourrey C."/>
            <person name="LaButti K."/>
            <person name="Lindquist E.A."/>
            <person name="Lipzen A."/>
            <person name="Lundell T."/>
            <person name="Morin E."/>
            <person name="Murat C."/>
            <person name="Sun H."/>
            <person name="Tunlid A."/>
            <person name="Henrissat B."/>
            <person name="Grigoriev I.V."/>
            <person name="Hibbett D.S."/>
            <person name="Martin F."/>
            <person name="Nordberg H.P."/>
            <person name="Cantor M.N."/>
            <person name="Hua S.X."/>
        </authorList>
    </citation>
    <scope>NUCLEOTIDE SEQUENCE [LARGE SCALE GENOMIC DNA]</scope>
    <source>
        <strain evidence="4 5">Marx 270</strain>
    </source>
</reference>
<feature type="compositionally biased region" description="Basic and acidic residues" evidence="2">
    <location>
        <begin position="404"/>
        <end position="425"/>
    </location>
</feature>
<feature type="compositionally biased region" description="Low complexity" evidence="2">
    <location>
        <begin position="590"/>
        <end position="625"/>
    </location>
</feature>
<feature type="compositionally biased region" description="Polar residues" evidence="2">
    <location>
        <begin position="518"/>
        <end position="531"/>
    </location>
</feature>
<dbReference type="EMBL" id="KN831978">
    <property type="protein sequence ID" value="KIO03085.1"/>
    <property type="molecule type" value="Genomic_DNA"/>
</dbReference>
<protein>
    <recommendedName>
        <fullName evidence="3">SS18 N-terminal domain-containing protein</fullName>
    </recommendedName>
</protein>
<feature type="compositionally biased region" description="Gly residues" evidence="2">
    <location>
        <begin position="1030"/>
        <end position="1054"/>
    </location>
</feature>
<dbReference type="Proteomes" id="UP000054217">
    <property type="component" value="Unassembled WGS sequence"/>
</dbReference>
<proteinExistence type="inferred from homology"/>
<dbReference type="AlphaFoldDB" id="A0A0C3NQD4"/>
<dbReference type="InterPro" id="IPR007726">
    <property type="entry name" value="SS18_N"/>
</dbReference>
<feature type="compositionally biased region" description="Low complexity" evidence="2">
    <location>
        <begin position="1019"/>
        <end position="1029"/>
    </location>
</feature>
<gene>
    <name evidence="4" type="ORF">M404DRAFT_27385</name>
</gene>
<evidence type="ECO:0000256" key="1">
    <source>
        <dbReference type="ARBA" id="ARBA00007945"/>
    </source>
</evidence>
<feature type="compositionally biased region" description="Gly residues" evidence="2">
    <location>
        <begin position="541"/>
        <end position="556"/>
    </location>
</feature>
<evidence type="ECO:0000313" key="5">
    <source>
        <dbReference type="Proteomes" id="UP000054217"/>
    </source>
</evidence>
<feature type="compositionally biased region" description="Polar residues" evidence="2">
    <location>
        <begin position="375"/>
        <end position="396"/>
    </location>
</feature>
<dbReference type="Pfam" id="PF05030">
    <property type="entry name" value="SSXT"/>
    <property type="match status" value="1"/>
</dbReference>
<feature type="compositionally biased region" description="Low complexity" evidence="2">
    <location>
        <begin position="95"/>
        <end position="106"/>
    </location>
</feature>
<feature type="compositionally biased region" description="Polar residues" evidence="2">
    <location>
        <begin position="913"/>
        <end position="936"/>
    </location>
</feature>
<evidence type="ECO:0000256" key="2">
    <source>
        <dbReference type="SAM" id="MobiDB-lite"/>
    </source>
</evidence>
<feature type="compositionally biased region" description="Low complexity" evidence="2">
    <location>
        <begin position="651"/>
        <end position="666"/>
    </location>
</feature>
<organism evidence="4 5">
    <name type="scientific">Pisolithus tinctorius Marx 270</name>
    <dbReference type="NCBI Taxonomy" id="870435"/>
    <lineage>
        <taxon>Eukaryota</taxon>
        <taxon>Fungi</taxon>
        <taxon>Dikarya</taxon>
        <taxon>Basidiomycota</taxon>
        <taxon>Agaricomycotina</taxon>
        <taxon>Agaricomycetes</taxon>
        <taxon>Agaricomycetidae</taxon>
        <taxon>Boletales</taxon>
        <taxon>Sclerodermatineae</taxon>
        <taxon>Pisolithaceae</taxon>
        <taxon>Pisolithus</taxon>
    </lineage>
</organism>
<reference evidence="5" key="2">
    <citation type="submission" date="2015-01" db="EMBL/GenBank/DDBJ databases">
        <title>Evolutionary Origins and Diversification of the Mycorrhizal Mutualists.</title>
        <authorList>
            <consortium name="DOE Joint Genome Institute"/>
            <consortium name="Mycorrhizal Genomics Consortium"/>
            <person name="Kohler A."/>
            <person name="Kuo A."/>
            <person name="Nagy L.G."/>
            <person name="Floudas D."/>
            <person name="Copeland A."/>
            <person name="Barry K.W."/>
            <person name="Cichocki N."/>
            <person name="Veneault-Fourrey C."/>
            <person name="LaButti K."/>
            <person name="Lindquist E.A."/>
            <person name="Lipzen A."/>
            <person name="Lundell T."/>
            <person name="Morin E."/>
            <person name="Murat C."/>
            <person name="Riley R."/>
            <person name="Ohm R."/>
            <person name="Sun H."/>
            <person name="Tunlid A."/>
            <person name="Henrissat B."/>
            <person name="Grigoriev I.V."/>
            <person name="Hibbett D.S."/>
            <person name="Martin F."/>
        </authorList>
    </citation>
    <scope>NUCLEOTIDE SEQUENCE [LARGE SCALE GENOMIC DNA]</scope>
    <source>
        <strain evidence="5">Marx 270</strain>
    </source>
</reference>
<feature type="compositionally biased region" description="Polar residues" evidence="2">
    <location>
        <begin position="167"/>
        <end position="177"/>
    </location>
</feature>
<feature type="compositionally biased region" description="Gly residues" evidence="2">
    <location>
        <begin position="740"/>
        <end position="757"/>
    </location>
</feature>
<feature type="compositionally biased region" description="Low complexity" evidence="2">
    <location>
        <begin position="880"/>
        <end position="892"/>
    </location>
</feature>
<feature type="compositionally biased region" description="Basic and acidic residues" evidence="2">
    <location>
        <begin position="84"/>
        <end position="94"/>
    </location>
</feature>
<dbReference type="STRING" id="870435.A0A0C3NQD4"/>
<feature type="region of interest" description="Disordered" evidence="2">
    <location>
        <begin position="1"/>
        <end position="53"/>
    </location>
</feature>
<feature type="compositionally biased region" description="Low complexity" evidence="2">
    <location>
        <begin position="761"/>
        <end position="783"/>
    </location>
</feature>
<keyword evidence="5" id="KW-1185">Reference proteome</keyword>
<name>A0A0C3NQD4_PISTI</name>
<feature type="domain" description="SS18 N-terminal" evidence="3">
    <location>
        <begin position="273"/>
        <end position="329"/>
    </location>
</feature>
<feature type="region of interest" description="Disordered" evidence="2">
    <location>
        <begin position="740"/>
        <end position="958"/>
    </location>
</feature>
<dbReference type="HOGENOM" id="CLU_007668_0_0_1"/>
<dbReference type="InParanoid" id="A0A0C3NQD4"/>
<feature type="region of interest" description="Disordered" evidence="2">
    <location>
        <begin position="375"/>
        <end position="578"/>
    </location>
</feature>
<feature type="compositionally biased region" description="Basic and acidic residues" evidence="2">
    <location>
        <begin position="156"/>
        <end position="166"/>
    </location>
</feature>
<evidence type="ECO:0000313" key="4">
    <source>
        <dbReference type="EMBL" id="KIO03085.1"/>
    </source>
</evidence>
<feature type="compositionally biased region" description="Low complexity" evidence="2">
    <location>
        <begin position="427"/>
        <end position="437"/>
    </location>
</feature>
<feature type="compositionally biased region" description="Basic and acidic residues" evidence="2">
    <location>
        <begin position="178"/>
        <end position="190"/>
    </location>
</feature>